<accession>A0A1E3KXY6</accession>
<feature type="transmembrane region" description="Helical" evidence="1">
    <location>
        <begin position="107"/>
        <end position="128"/>
    </location>
</feature>
<dbReference type="PROSITE" id="PS50887">
    <property type="entry name" value="GGDEF"/>
    <property type="match status" value="1"/>
</dbReference>
<dbReference type="PANTHER" id="PTHR45138:SF9">
    <property type="entry name" value="DIGUANYLATE CYCLASE DGCM-RELATED"/>
    <property type="match status" value="1"/>
</dbReference>
<keyword evidence="1" id="KW-1133">Transmembrane helix</keyword>
<dbReference type="GO" id="GO:0005886">
    <property type="term" value="C:plasma membrane"/>
    <property type="evidence" value="ECO:0007669"/>
    <property type="project" value="TreeGrafter"/>
</dbReference>
<evidence type="ECO:0000256" key="1">
    <source>
        <dbReference type="SAM" id="Phobius"/>
    </source>
</evidence>
<dbReference type="PATRIC" id="fig|1886670.3.peg.4269"/>
<dbReference type="CDD" id="cd01949">
    <property type="entry name" value="GGDEF"/>
    <property type="match status" value="1"/>
</dbReference>
<dbReference type="EMBL" id="MDER01000086">
    <property type="protein sequence ID" value="ODP26399.1"/>
    <property type="molecule type" value="Genomic_DNA"/>
</dbReference>
<dbReference type="Proteomes" id="UP000094578">
    <property type="component" value="Unassembled WGS sequence"/>
</dbReference>
<feature type="transmembrane region" description="Helical" evidence="1">
    <location>
        <begin position="35"/>
        <end position="58"/>
    </location>
</feature>
<keyword evidence="1" id="KW-0472">Membrane</keyword>
<feature type="transmembrane region" description="Helical" evidence="1">
    <location>
        <begin position="70"/>
        <end position="95"/>
    </location>
</feature>
<dbReference type="GO" id="GO:1902201">
    <property type="term" value="P:negative regulation of bacterial-type flagellum-dependent cell motility"/>
    <property type="evidence" value="ECO:0007669"/>
    <property type="project" value="TreeGrafter"/>
</dbReference>
<dbReference type="FunFam" id="3.30.70.270:FF:000001">
    <property type="entry name" value="Diguanylate cyclase domain protein"/>
    <property type="match status" value="1"/>
</dbReference>
<sequence length="359" mass="40429">MVLELINNLTLTSTFLFLGNLLLNKVRDELIKRKWFFISLAGIVYGLFGLVLILWGFHLPESDVLIDLRALAVIGAVYTVGRLSGLIAGTIIIFGRLFLFEYGDMDVLIVSIAIVLGAWICSSLLLIGEHRVLLSRWLITICCSMILPPVLFYLTLENPMLWQFLIILSVFLVGGLFTYIILVYLTRSNHLFLLLKELANRDHLTGLHNPRAFEALFEETMNYAKANQKSFSLLMIDIDYFKSINDTYGHSSGDAVLSQMGELLQEFVRSGDTCARKGGEEFIVILNYCTQDNASHVAEKLRNVIEHNTFLLPDQRTLSITVSIGVATFPDIKPNVMLAKVDEALYEAKRQGRNRVCAV</sequence>
<dbReference type="SMART" id="SM00267">
    <property type="entry name" value="GGDEF"/>
    <property type="match status" value="1"/>
</dbReference>
<evidence type="ECO:0000313" key="3">
    <source>
        <dbReference type="EMBL" id="ODP26399.1"/>
    </source>
</evidence>
<feature type="transmembrane region" description="Helical" evidence="1">
    <location>
        <begin position="134"/>
        <end position="154"/>
    </location>
</feature>
<gene>
    <name evidence="3" type="ORF">PTI45_04239</name>
</gene>
<feature type="transmembrane region" description="Helical" evidence="1">
    <location>
        <begin position="161"/>
        <end position="185"/>
    </location>
</feature>
<dbReference type="InterPro" id="IPR000160">
    <property type="entry name" value="GGDEF_dom"/>
</dbReference>
<dbReference type="Gene3D" id="3.30.70.270">
    <property type="match status" value="1"/>
</dbReference>
<name>A0A1E3KXY6_9BACL</name>
<dbReference type="AlphaFoldDB" id="A0A1E3KXY6"/>
<keyword evidence="3" id="KW-0808">Transferase</keyword>
<dbReference type="EC" id="2.7.7.65" evidence="3"/>
<dbReference type="PANTHER" id="PTHR45138">
    <property type="entry name" value="REGULATORY COMPONENTS OF SENSORY TRANSDUCTION SYSTEM"/>
    <property type="match status" value="1"/>
</dbReference>
<dbReference type="SUPFAM" id="SSF55073">
    <property type="entry name" value="Nucleotide cyclase"/>
    <property type="match status" value="1"/>
</dbReference>
<dbReference type="InterPro" id="IPR029787">
    <property type="entry name" value="Nucleotide_cyclase"/>
</dbReference>
<feature type="domain" description="GGDEF" evidence="2">
    <location>
        <begin position="229"/>
        <end position="359"/>
    </location>
</feature>
<keyword evidence="4" id="KW-1185">Reference proteome</keyword>
<organism evidence="3 4">
    <name type="scientific">Paenibacillus nuruki</name>
    <dbReference type="NCBI Taxonomy" id="1886670"/>
    <lineage>
        <taxon>Bacteria</taxon>
        <taxon>Bacillati</taxon>
        <taxon>Bacillota</taxon>
        <taxon>Bacilli</taxon>
        <taxon>Bacillales</taxon>
        <taxon>Paenibacillaceae</taxon>
        <taxon>Paenibacillus</taxon>
    </lineage>
</organism>
<dbReference type="InterPro" id="IPR043128">
    <property type="entry name" value="Rev_trsase/Diguanyl_cyclase"/>
</dbReference>
<evidence type="ECO:0000259" key="2">
    <source>
        <dbReference type="PROSITE" id="PS50887"/>
    </source>
</evidence>
<comment type="caution">
    <text evidence="3">The sequence shown here is derived from an EMBL/GenBank/DDBJ whole genome shotgun (WGS) entry which is preliminary data.</text>
</comment>
<dbReference type="GO" id="GO:0052621">
    <property type="term" value="F:diguanylate cyclase activity"/>
    <property type="evidence" value="ECO:0007669"/>
    <property type="project" value="UniProtKB-EC"/>
</dbReference>
<evidence type="ECO:0000313" key="4">
    <source>
        <dbReference type="Proteomes" id="UP000094578"/>
    </source>
</evidence>
<dbReference type="InterPro" id="IPR050469">
    <property type="entry name" value="Diguanylate_Cyclase"/>
</dbReference>
<dbReference type="NCBIfam" id="TIGR00254">
    <property type="entry name" value="GGDEF"/>
    <property type="match status" value="1"/>
</dbReference>
<protein>
    <submittedName>
        <fullName evidence="3">Diguanylate cyclase</fullName>
        <ecNumber evidence="3">2.7.7.65</ecNumber>
    </submittedName>
</protein>
<feature type="transmembrane region" description="Helical" evidence="1">
    <location>
        <begin position="6"/>
        <end position="23"/>
    </location>
</feature>
<dbReference type="Pfam" id="PF00990">
    <property type="entry name" value="GGDEF"/>
    <property type="match status" value="1"/>
</dbReference>
<dbReference type="STRING" id="1886670.PTI45_04239"/>
<reference evidence="3 4" key="1">
    <citation type="submission" date="2016-08" db="EMBL/GenBank/DDBJ databases">
        <title>Genome sequencing of Paenibacillus sp. TI45-13ar, isolated from Korean traditional nuruk.</title>
        <authorList>
            <person name="Kim S.-J."/>
        </authorList>
    </citation>
    <scope>NUCLEOTIDE SEQUENCE [LARGE SCALE GENOMIC DNA]</scope>
    <source>
        <strain evidence="3 4">TI45-13ar</strain>
    </source>
</reference>
<keyword evidence="1" id="KW-0812">Transmembrane</keyword>
<dbReference type="GO" id="GO:0043709">
    <property type="term" value="P:cell adhesion involved in single-species biofilm formation"/>
    <property type="evidence" value="ECO:0007669"/>
    <property type="project" value="TreeGrafter"/>
</dbReference>
<keyword evidence="3" id="KW-0548">Nucleotidyltransferase</keyword>
<proteinExistence type="predicted"/>